<dbReference type="RefSeq" id="WP_152215518.1">
    <property type="nucleotide sequence ID" value="NZ_WESC01000005.1"/>
</dbReference>
<dbReference type="Pfam" id="PF05345">
    <property type="entry name" value="He_PIG"/>
    <property type="match status" value="1"/>
</dbReference>
<keyword evidence="1" id="KW-0812">Transmembrane</keyword>
<organism evidence="2 3">
    <name type="scientific">Parvibaculum sedimenti</name>
    <dbReference type="NCBI Taxonomy" id="2608632"/>
    <lineage>
        <taxon>Bacteria</taxon>
        <taxon>Pseudomonadati</taxon>
        <taxon>Pseudomonadota</taxon>
        <taxon>Alphaproteobacteria</taxon>
        <taxon>Hyphomicrobiales</taxon>
        <taxon>Parvibaculaceae</taxon>
        <taxon>Parvibaculum</taxon>
    </lineage>
</organism>
<keyword evidence="3" id="KW-1185">Reference proteome</keyword>
<sequence length="185" mass="18809">MIIRDRAGATAPEYAVLVSLLAAITAVVVVGLGVRVDAVFMFENTTLSALSAAGAPARQPAPVPPVLPVDDDDDAPRMPARVTLAPLRDFELPSWIQTVCPIMPGGCSLSAPAAGSVPMLTRVSGGTSPYSFTAAGLPPGYALDLATGEITKNNSVAVAGIFTVTLTVQDVAGASASSSFTATFY</sequence>
<name>A0A6N6VL21_9HYPH</name>
<gene>
    <name evidence="2" type="ORF">F2P47_06665</name>
</gene>
<dbReference type="Proteomes" id="UP000468901">
    <property type="component" value="Unassembled WGS sequence"/>
</dbReference>
<proteinExistence type="predicted"/>
<dbReference type="InterPro" id="IPR013783">
    <property type="entry name" value="Ig-like_fold"/>
</dbReference>
<keyword evidence="1" id="KW-0472">Membrane</keyword>
<dbReference type="Gene3D" id="2.60.40.10">
    <property type="entry name" value="Immunoglobulins"/>
    <property type="match status" value="1"/>
</dbReference>
<keyword evidence="1" id="KW-1133">Transmembrane helix</keyword>
<evidence type="ECO:0000313" key="3">
    <source>
        <dbReference type="Proteomes" id="UP000468901"/>
    </source>
</evidence>
<dbReference type="EMBL" id="WESC01000005">
    <property type="protein sequence ID" value="KAB7740723.1"/>
    <property type="molecule type" value="Genomic_DNA"/>
</dbReference>
<dbReference type="AlphaFoldDB" id="A0A6N6VL21"/>
<accession>A0A6N6VL21</accession>
<protein>
    <submittedName>
        <fullName evidence="2">Uncharacterized protein</fullName>
    </submittedName>
</protein>
<reference evidence="2 3" key="1">
    <citation type="submission" date="2019-09" db="EMBL/GenBank/DDBJ databases">
        <title>Parvibaculum sedimenti sp. nov., isolated from sediment.</title>
        <authorList>
            <person name="Wang Y."/>
        </authorList>
    </citation>
    <scope>NUCLEOTIDE SEQUENCE [LARGE SCALE GENOMIC DNA]</scope>
    <source>
        <strain evidence="2 3">HXT-9</strain>
    </source>
</reference>
<comment type="caution">
    <text evidence="2">The sequence shown here is derived from an EMBL/GenBank/DDBJ whole genome shotgun (WGS) entry which is preliminary data.</text>
</comment>
<feature type="transmembrane region" description="Helical" evidence="1">
    <location>
        <begin position="14"/>
        <end position="34"/>
    </location>
</feature>
<evidence type="ECO:0000256" key="1">
    <source>
        <dbReference type="SAM" id="Phobius"/>
    </source>
</evidence>
<evidence type="ECO:0000313" key="2">
    <source>
        <dbReference type="EMBL" id="KAB7740723.1"/>
    </source>
</evidence>